<dbReference type="NCBIfam" id="NF004325">
    <property type="entry name" value="PRK05718.1"/>
    <property type="match status" value="1"/>
</dbReference>
<comment type="pathway">
    <text evidence="2">Carbohydrate acid metabolism; 2-dehydro-3-deoxy-D-gluconate degradation; D-glyceraldehyde 3-phosphate and pyruvate from 2-dehydro-3-deoxy-D-gluconate: step 2/2.</text>
</comment>
<comment type="subunit">
    <text evidence="4">Homotrimer.</text>
</comment>
<evidence type="ECO:0000256" key="2">
    <source>
        <dbReference type="ARBA" id="ARBA00004736"/>
    </source>
</evidence>
<gene>
    <name evidence="9" type="primary">eda</name>
    <name evidence="9" type="ORF">GRI38_00700</name>
</gene>
<dbReference type="Proteomes" id="UP000433104">
    <property type="component" value="Unassembled WGS sequence"/>
</dbReference>
<evidence type="ECO:0000256" key="7">
    <source>
        <dbReference type="ARBA" id="ARBA00023270"/>
    </source>
</evidence>
<dbReference type="PANTHER" id="PTHR30246:SF1">
    <property type="entry name" value="2-DEHYDRO-3-DEOXY-6-PHOSPHOGALACTONATE ALDOLASE-RELATED"/>
    <property type="match status" value="1"/>
</dbReference>
<dbReference type="EMBL" id="WTYW01000001">
    <property type="protein sequence ID" value="MXO84552.1"/>
    <property type="molecule type" value="Genomic_DNA"/>
</dbReference>
<evidence type="ECO:0000256" key="5">
    <source>
        <dbReference type="ARBA" id="ARBA00013063"/>
    </source>
</evidence>
<dbReference type="CDD" id="cd00452">
    <property type="entry name" value="KDPG_aldolase"/>
    <property type="match status" value="1"/>
</dbReference>
<name>A0A844ZB80_9SPHN</name>
<comment type="similarity">
    <text evidence="3">Belongs to the KHG/KDPG aldolase family.</text>
</comment>
<evidence type="ECO:0000256" key="6">
    <source>
        <dbReference type="ARBA" id="ARBA00023239"/>
    </source>
</evidence>
<organism evidence="9 10">
    <name type="scientific">Parapontixanthobacter aurantiacus</name>
    <dbReference type="NCBI Taxonomy" id="1463599"/>
    <lineage>
        <taxon>Bacteria</taxon>
        <taxon>Pseudomonadati</taxon>
        <taxon>Pseudomonadota</taxon>
        <taxon>Alphaproteobacteria</taxon>
        <taxon>Sphingomonadales</taxon>
        <taxon>Erythrobacteraceae</taxon>
        <taxon>Parapontixanthobacter</taxon>
    </lineage>
</organism>
<dbReference type="RefSeq" id="WP_160681110.1">
    <property type="nucleotide sequence ID" value="NZ_WTYW01000001.1"/>
</dbReference>
<comment type="catalytic activity">
    <reaction evidence="1">
        <text>2-dehydro-3-deoxy-6-phospho-D-gluconate = D-glyceraldehyde 3-phosphate + pyruvate</text>
        <dbReference type="Rhea" id="RHEA:17089"/>
        <dbReference type="ChEBI" id="CHEBI:15361"/>
        <dbReference type="ChEBI" id="CHEBI:57569"/>
        <dbReference type="ChEBI" id="CHEBI:59776"/>
        <dbReference type="EC" id="4.1.2.14"/>
    </reaction>
</comment>
<dbReference type="SUPFAM" id="SSF51569">
    <property type="entry name" value="Aldolase"/>
    <property type="match status" value="1"/>
</dbReference>
<keyword evidence="7" id="KW-0704">Schiff base</keyword>
<comment type="caution">
    <text evidence="9">The sequence shown here is derived from an EMBL/GenBank/DDBJ whole genome shotgun (WGS) entry which is preliminary data.</text>
</comment>
<dbReference type="OrthoDB" id="9805177at2"/>
<evidence type="ECO:0000313" key="9">
    <source>
        <dbReference type="EMBL" id="MXO84552.1"/>
    </source>
</evidence>
<dbReference type="PANTHER" id="PTHR30246">
    <property type="entry name" value="2-KETO-3-DEOXY-6-PHOSPHOGLUCONATE ALDOLASE"/>
    <property type="match status" value="1"/>
</dbReference>
<dbReference type="Pfam" id="PF01081">
    <property type="entry name" value="Aldolase"/>
    <property type="match status" value="1"/>
</dbReference>
<evidence type="ECO:0000256" key="3">
    <source>
        <dbReference type="ARBA" id="ARBA00006906"/>
    </source>
</evidence>
<dbReference type="InterPro" id="IPR000887">
    <property type="entry name" value="Aldlse_KDPG_KHG"/>
</dbReference>
<evidence type="ECO:0000256" key="1">
    <source>
        <dbReference type="ARBA" id="ARBA00000654"/>
    </source>
</evidence>
<dbReference type="InterPro" id="IPR013785">
    <property type="entry name" value="Aldolase_TIM"/>
</dbReference>
<keyword evidence="8" id="KW-0119">Carbohydrate metabolism</keyword>
<dbReference type="AlphaFoldDB" id="A0A844ZB80"/>
<keyword evidence="6 9" id="KW-0456">Lyase</keyword>
<dbReference type="PROSITE" id="PS00160">
    <property type="entry name" value="ALDOLASE_KDPG_KHG_2"/>
    <property type="match status" value="1"/>
</dbReference>
<dbReference type="GO" id="GO:0008675">
    <property type="term" value="F:2-dehydro-3-deoxy-phosphogluconate aldolase activity"/>
    <property type="evidence" value="ECO:0007669"/>
    <property type="project" value="UniProtKB-EC"/>
</dbReference>
<keyword evidence="10" id="KW-1185">Reference proteome</keyword>
<accession>A0A844ZB80</accession>
<evidence type="ECO:0000313" key="10">
    <source>
        <dbReference type="Proteomes" id="UP000433104"/>
    </source>
</evidence>
<sequence length="203" mass="21055">MTIDEIMRKAPVIPVIVIDDVAHAQPLARALVAGGLNVLEVTLRTPAALEAIREMRQVEGAIVGAGTVTNQRELSDALEAGSGFIVSPGLTEALGKAAIRAEVPFLPGIANAGDIMRGLDLGLDRFKFFPAVAAGGLPALKALAAPFGQCRFCPTGGIGPESAAEWLAFDPVLCVGGSWVAPKGAPDEATVERIAREARTLRP</sequence>
<evidence type="ECO:0000256" key="4">
    <source>
        <dbReference type="ARBA" id="ARBA00011233"/>
    </source>
</evidence>
<dbReference type="InterPro" id="IPR031338">
    <property type="entry name" value="KDPG/KHG_AS_2"/>
</dbReference>
<proteinExistence type="inferred from homology"/>
<dbReference type="PROSITE" id="PS00159">
    <property type="entry name" value="ALDOLASE_KDPG_KHG_1"/>
    <property type="match status" value="1"/>
</dbReference>
<reference evidence="9 10" key="1">
    <citation type="submission" date="2019-12" db="EMBL/GenBank/DDBJ databases">
        <title>Genomic-based taxomic classification of the family Erythrobacteraceae.</title>
        <authorList>
            <person name="Xu L."/>
        </authorList>
    </citation>
    <scope>NUCLEOTIDE SEQUENCE [LARGE SCALE GENOMIC DNA]</scope>
    <source>
        <strain evidence="9 10">MCCC 1A09962</strain>
    </source>
</reference>
<evidence type="ECO:0000256" key="8">
    <source>
        <dbReference type="ARBA" id="ARBA00023277"/>
    </source>
</evidence>
<dbReference type="NCBIfam" id="TIGR01182">
    <property type="entry name" value="eda"/>
    <property type="match status" value="1"/>
</dbReference>
<dbReference type="InterPro" id="IPR031337">
    <property type="entry name" value="KDPG/KHG_AS_1"/>
</dbReference>
<dbReference type="Gene3D" id="3.20.20.70">
    <property type="entry name" value="Aldolase class I"/>
    <property type="match status" value="1"/>
</dbReference>
<protein>
    <recommendedName>
        <fullName evidence="5">2-dehydro-3-deoxy-phosphogluconate aldolase</fullName>
        <ecNumber evidence="5">4.1.2.14</ecNumber>
    </recommendedName>
</protein>
<dbReference type="EC" id="4.1.2.14" evidence="5"/>